<reference evidence="2" key="1">
    <citation type="journal article" date="2020" name="mSystems">
        <title>Genome- and Community-Level Interaction Insights into Carbon Utilization and Element Cycling Functions of Hydrothermarchaeota in Hydrothermal Sediment.</title>
        <authorList>
            <person name="Zhou Z."/>
            <person name="Liu Y."/>
            <person name="Xu W."/>
            <person name="Pan J."/>
            <person name="Luo Z.H."/>
            <person name="Li M."/>
        </authorList>
    </citation>
    <scope>NUCLEOTIDE SEQUENCE [LARGE SCALE GENOMIC DNA]</scope>
    <source>
        <strain evidence="2">SpSt-143</strain>
    </source>
</reference>
<name>A0A7V2B0I8_RHOMR</name>
<protein>
    <recommendedName>
        <fullName evidence="3">Magnesium transporter MgtE intracellular domain-containing protein</fullName>
    </recommendedName>
</protein>
<feature type="coiled-coil region" evidence="1">
    <location>
        <begin position="90"/>
        <end position="155"/>
    </location>
</feature>
<dbReference type="AlphaFoldDB" id="A0A7V2B0I8"/>
<proteinExistence type="predicted"/>
<evidence type="ECO:0000256" key="1">
    <source>
        <dbReference type="SAM" id="Coils"/>
    </source>
</evidence>
<gene>
    <name evidence="2" type="ORF">ENO59_05780</name>
</gene>
<organism evidence="2">
    <name type="scientific">Rhodothermus marinus</name>
    <name type="common">Rhodothermus obamensis</name>
    <dbReference type="NCBI Taxonomy" id="29549"/>
    <lineage>
        <taxon>Bacteria</taxon>
        <taxon>Pseudomonadati</taxon>
        <taxon>Rhodothermota</taxon>
        <taxon>Rhodothermia</taxon>
        <taxon>Rhodothermales</taxon>
        <taxon>Rhodothermaceae</taxon>
        <taxon>Rhodothermus</taxon>
    </lineage>
</organism>
<evidence type="ECO:0008006" key="3">
    <source>
        <dbReference type="Google" id="ProtNLM"/>
    </source>
</evidence>
<dbReference type="EMBL" id="DSGB01000004">
    <property type="protein sequence ID" value="HER96010.1"/>
    <property type="molecule type" value="Genomic_DNA"/>
</dbReference>
<comment type="caution">
    <text evidence="2">The sequence shown here is derived from an EMBL/GenBank/DDBJ whole genome shotgun (WGS) entry which is preliminary data.</text>
</comment>
<evidence type="ECO:0000313" key="2">
    <source>
        <dbReference type="EMBL" id="HER96010.1"/>
    </source>
</evidence>
<accession>A0A7V2B0I8</accession>
<keyword evidence="1" id="KW-0175">Coiled coil</keyword>
<sequence>MKMLLRILLAILAFLLGVIGMYFAMPYVAPQRVAQVQDSLAVLRNDTTAIGALGQQTLMHADSLLDHFQCADSAALLALVSAQTALRDSLKVARDTLAQLRQALQTAQQQGASLRQALYQAEAQMQTLQQRLASLETQKARADELAATITRMEDKERRALVSQLPPEVIELLYQATSGRGRTLLLQSLPPEQAARLVNRLIERPTAQEVSLRPAGSQ</sequence>